<dbReference type="AlphaFoldDB" id="D5U3A9"/>
<evidence type="ECO:0000313" key="6">
    <source>
        <dbReference type="Proteomes" id="UP000002376"/>
    </source>
</evidence>
<dbReference type="HOGENOM" id="CLU_062507_1_0_2"/>
<reference key="3">
    <citation type="submission" date="2010-02" db="EMBL/GenBank/DDBJ databases">
        <title>Complete genome sequence of Thermosphaera aggregans type strain (M11TL).</title>
        <authorList>
            <consortium name="US DOE Joint Genome Institute (JGI-PGF)"/>
            <person name="Spring S."/>
            <person name="Lapidus A."/>
            <person name="Munk C."/>
            <person name="Schroeder M."/>
            <person name="Glavina Del Rio T."/>
            <person name="Tice H."/>
            <person name="Copeland A."/>
            <person name="Cheng J.-F."/>
            <person name="Lucas S."/>
            <person name="Chen F."/>
            <person name="Nolan M."/>
            <person name="Bruce D."/>
            <person name="Goodwin L."/>
            <person name="Pitluck S."/>
            <person name="Ivanova N."/>
            <person name="Mavromatis K."/>
            <person name="Ovchinnikova G."/>
            <person name="Pati A."/>
            <person name="Chen A."/>
            <person name="Palaniappan K."/>
            <person name="Land M."/>
            <person name="Hauser L."/>
            <person name="Chang Y.-J."/>
            <person name="Jeffries C.C."/>
            <person name="Brettin T."/>
            <person name="Detter J.C."/>
            <person name="Tapia R."/>
            <person name="Han C."/>
            <person name="Chain P."/>
            <person name="Heimerl T."/>
            <person name="Weik F."/>
            <person name="Goker M."/>
            <person name="Rachel R."/>
            <person name="Bristow J."/>
            <person name="Eisen J.A."/>
            <person name="Markowitz V."/>
            <person name="Hugenholtz P."/>
            <person name="Kyrpides N.C."/>
            <person name="Klenk H.-P."/>
        </authorList>
    </citation>
    <scope>NUCLEOTIDE SEQUENCE</scope>
    <source>
        <strain>DSM 11486</strain>
    </source>
</reference>
<comment type="similarity">
    <text evidence="3 4">Belongs to the eukaryotic ribosomal protein eS1 family.</text>
</comment>
<evidence type="ECO:0000256" key="4">
    <source>
        <dbReference type="RuleBase" id="RU000668"/>
    </source>
</evidence>
<dbReference type="EMBL" id="CP001939">
    <property type="protein sequence ID" value="ADG91609.1"/>
    <property type="molecule type" value="Genomic_DNA"/>
</dbReference>
<evidence type="ECO:0000256" key="3">
    <source>
        <dbReference type="HAMAP-Rule" id="MF_00359"/>
    </source>
</evidence>
<dbReference type="KEGG" id="tag:Tagg_1348"/>
<dbReference type="STRING" id="633148.Tagg_1348"/>
<organism evidence="5 6">
    <name type="scientific">Thermosphaera aggregans (strain DSM 11486 / M11TL)</name>
    <dbReference type="NCBI Taxonomy" id="633148"/>
    <lineage>
        <taxon>Archaea</taxon>
        <taxon>Thermoproteota</taxon>
        <taxon>Thermoprotei</taxon>
        <taxon>Desulfurococcales</taxon>
        <taxon>Desulfurococcaceae</taxon>
        <taxon>Thermosphaera</taxon>
    </lineage>
</organism>
<dbReference type="GO" id="GO:0006412">
    <property type="term" value="P:translation"/>
    <property type="evidence" value="ECO:0007669"/>
    <property type="project" value="UniProtKB-UniRule"/>
</dbReference>
<dbReference type="SMART" id="SM01397">
    <property type="entry name" value="Ribosomal_S3Ae"/>
    <property type="match status" value="1"/>
</dbReference>
<accession>D5U3A9</accession>
<name>D5U3A9_THEAM</name>
<sequence>MIMPAKAKYTARDKWKMKKWYEVLAPKAFGEVSLGTTPADDPDKLIGRVVETTLYDLTGDISQVHVKLYFQIVSVEEGKAYTRFKGHELARDYMKSLIRRKSSKVQGIFDVTTKDGYVVRLTIAALTSFRCKSSQRRAIRRIIKDYIFSKTPGLIMDELVNEILSGKISNEIAELARKIYPIRRVEVYKSKLIMIPTEEGPKPAVVVSPVQLKSR</sequence>
<dbReference type="eggNOG" id="arCOG04186">
    <property type="taxonomic scope" value="Archaea"/>
</dbReference>
<dbReference type="GO" id="GO:1990904">
    <property type="term" value="C:ribonucleoprotein complex"/>
    <property type="evidence" value="ECO:0007669"/>
    <property type="project" value="UniProtKB-KW"/>
</dbReference>
<dbReference type="PROSITE" id="PS01191">
    <property type="entry name" value="RIBOSOMAL_S3AE"/>
    <property type="match status" value="1"/>
</dbReference>
<dbReference type="HAMAP" id="MF_00359">
    <property type="entry name" value="Ribosomal_eS1"/>
    <property type="match status" value="1"/>
</dbReference>
<dbReference type="Pfam" id="PF01015">
    <property type="entry name" value="Ribosomal_S3Ae"/>
    <property type="match status" value="1"/>
</dbReference>
<reference evidence="5 6" key="1">
    <citation type="journal article" date="2010" name="Stand. Genomic Sci.">
        <title>Complete genome sequence of Thermosphaera aggregans type strain (M11TL).</title>
        <authorList>
            <person name="Spring S."/>
            <person name="Rachel R."/>
            <person name="Lapidus A."/>
            <person name="Davenport K."/>
            <person name="Tice H."/>
            <person name="Copeland A."/>
            <person name="Cheng J.F."/>
            <person name="Lucas S."/>
            <person name="Chen F."/>
            <person name="Nolan M."/>
            <person name="Bruce D."/>
            <person name="Goodwin L."/>
            <person name="Pitluck S."/>
            <person name="Ivanova N."/>
            <person name="Mavromatis K."/>
            <person name="Ovchinnikova G."/>
            <person name="Pati A."/>
            <person name="Chen A."/>
            <person name="Palaniappan K."/>
            <person name="Land M."/>
            <person name="Hauser L."/>
            <person name="Chang Y.J."/>
            <person name="Jeffries C.C."/>
            <person name="Brettin T."/>
            <person name="Detter J.C."/>
            <person name="Tapia R."/>
            <person name="Han C."/>
            <person name="Heimerl T."/>
            <person name="Weikl F."/>
            <person name="Brambilla E."/>
            <person name="Goker M."/>
            <person name="Bristow J."/>
            <person name="Eisen J.A."/>
            <person name="Markowitz V."/>
            <person name="Hugenholtz P."/>
            <person name="Kyrpides N.C."/>
            <person name="Klenk H.P."/>
        </authorList>
    </citation>
    <scope>NUCLEOTIDE SEQUENCE [LARGE SCALE GENOMIC DNA]</scope>
    <source>
        <strain evidence="6">DSM 11486 / M11TL</strain>
    </source>
</reference>
<evidence type="ECO:0000256" key="1">
    <source>
        <dbReference type="ARBA" id="ARBA00022980"/>
    </source>
</evidence>
<dbReference type="GO" id="GO:0005840">
    <property type="term" value="C:ribosome"/>
    <property type="evidence" value="ECO:0007669"/>
    <property type="project" value="UniProtKB-KW"/>
</dbReference>
<gene>
    <name evidence="3" type="primary">rps3ae</name>
    <name evidence="5" type="ordered locus">Tagg_1348</name>
</gene>
<dbReference type="InterPro" id="IPR018281">
    <property type="entry name" value="Ribosomal_eS1_CS"/>
</dbReference>
<keyword evidence="2 3" id="KW-0687">Ribonucleoprotein</keyword>
<protein>
    <recommendedName>
        <fullName evidence="3">Small ribosomal subunit protein eS1</fullName>
    </recommendedName>
</protein>
<reference evidence="6" key="2">
    <citation type="journal article" date="2010" name="Stand. Genomic Sci.">
        <title>Complete genome sequence of Thermosphaera aggregans type strain (M11TLT).</title>
        <authorList>
            <person name="Spring S."/>
            <person name="Rachel R."/>
            <person name="Lapidus A."/>
            <person name="Davenport K."/>
            <person name="Tice H."/>
            <person name="Copeland A."/>
            <person name="Cheng J.-F."/>
            <person name="Lucas S."/>
            <person name="Chen F."/>
            <person name="Nolan M."/>
            <person name="Bruce D."/>
            <person name="Goodwin L."/>
            <person name="Pitluck S."/>
            <person name="Ivanova N."/>
            <person name="Mavromatis K."/>
            <person name="Ovchinnikova G."/>
            <person name="Pati A."/>
            <person name="Chen A."/>
            <person name="Palaniappan K."/>
            <person name="Land M."/>
            <person name="Hauser L."/>
            <person name="Chang Y.-J."/>
            <person name="Jeffries C.C."/>
            <person name="Brettin T."/>
            <person name="Detter J.C."/>
            <person name="Tapia R."/>
            <person name="Han C."/>
            <person name="Heimerl T."/>
            <person name="Weikl F."/>
            <person name="Brambilla E."/>
            <person name="Goker M."/>
            <person name="Bristow J."/>
            <person name="Eisen J.A."/>
            <person name="Markowitz V."/>
            <person name="Hugenholtz P."/>
            <person name="Kyrpides N.C."/>
            <person name="Klenk H.-P."/>
        </authorList>
    </citation>
    <scope>NUCLEOTIDE SEQUENCE [LARGE SCALE GENOMIC DNA]</scope>
    <source>
        <strain evidence="6">DSM 11486 / M11TL</strain>
    </source>
</reference>
<dbReference type="GO" id="GO:0003735">
    <property type="term" value="F:structural constituent of ribosome"/>
    <property type="evidence" value="ECO:0007669"/>
    <property type="project" value="InterPro"/>
</dbReference>
<dbReference type="InterPro" id="IPR030838">
    <property type="entry name" value="Ribosomal_eS1_arc"/>
</dbReference>
<keyword evidence="6" id="KW-1185">Reference proteome</keyword>
<dbReference type="InterPro" id="IPR001593">
    <property type="entry name" value="Ribosomal_eS1"/>
</dbReference>
<keyword evidence="1 3" id="KW-0689">Ribosomal protein</keyword>
<evidence type="ECO:0000256" key="2">
    <source>
        <dbReference type="ARBA" id="ARBA00023274"/>
    </source>
</evidence>
<evidence type="ECO:0000313" key="5">
    <source>
        <dbReference type="EMBL" id="ADG91609.1"/>
    </source>
</evidence>
<proteinExistence type="inferred from homology"/>
<dbReference type="NCBIfam" id="NF003142">
    <property type="entry name" value="PRK04057.1"/>
    <property type="match status" value="1"/>
</dbReference>
<dbReference type="Proteomes" id="UP000002376">
    <property type="component" value="Chromosome"/>
</dbReference>